<reference evidence="6" key="1">
    <citation type="submission" date="2024-07" db="EMBL/GenBank/DDBJ databases">
        <authorList>
            <person name="Yu S.T."/>
        </authorList>
    </citation>
    <scope>NUCLEOTIDE SEQUENCE</scope>
    <source>
        <strain evidence="6">R39</strain>
    </source>
</reference>
<dbReference type="SUPFAM" id="SSF46785">
    <property type="entry name" value="Winged helix' DNA-binding domain"/>
    <property type="match status" value="1"/>
</dbReference>
<feature type="domain" description="HTH lysR-type" evidence="5">
    <location>
        <begin position="55"/>
        <end position="104"/>
    </location>
</feature>
<evidence type="ECO:0000256" key="3">
    <source>
        <dbReference type="ARBA" id="ARBA00023125"/>
    </source>
</evidence>
<dbReference type="InterPro" id="IPR036390">
    <property type="entry name" value="WH_DNA-bd_sf"/>
</dbReference>
<dbReference type="EMBL" id="CP163441">
    <property type="protein sequence ID" value="XDQ49454.1"/>
    <property type="molecule type" value="Genomic_DNA"/>
</dbReference>
<dbReference type="CDD" id="cd08414">
    <property type="entry name" value="PBP2_LTTR_aromatics_like"/>
    <property type="match status" value="1"/>
</dbReference>
<dbReference type="Gene3D" id="3.40.190.10">
    <property type="entry name" value="Periplasmic binding protein-like II"/>
    <property type="match status" value="2"/>
</dbReference>
<keyword evidence="4" id="KW-0804">Transcription</keyword>
<evidence type="ECO:0000256" key="4">
    <source>
        <dbReference type="ARBA" id="ARBA00023163"/>
    </source>
</evidence>
<dbReference type="FunFam" id="1.10.10.10:FF:000001">
    <property type="entry name" value="LysR family transcriptional regulator"/>
    <property type="match status" value="1"/>
</dbReference>
<evidence type="ECO:0000259" key="5">
    <source>
        <dbReference type="PROSITE" id="PS50931"/>
    </source>
</evidence>
<dbReference type="Gene3D" id="1.10.10.10">
    <property type="entry name" value="Winged helix-like DNA-binding domain superfamily/Winged helix DNA-binding domain"/>
    <property type="match status" value="1"/>
</dbReference>
<dbReference type="PROSITE" id="PS50931">
    <property type="entry name" value="HTH_LYSR"/>
    <property type="match status" value="1"/>
</dbReference>
<evidence type="ECO:0000313" key="6">
    <source>
        <dbReference type="EMBL" id="XDQ49454.1"/>
    </source>
</evidence>
<dbReference type="AlphaFoldDB" id="A0AB39R3L7"/>
<organism evidence="6">
    <name type="scientific">Streptomyces sp. R39</name>
    <dbReference type="NCBI Taxonomy" id="3238631"/>
    <lineage>
        <taxon>Bacteria</taxon>
        <taxon>Bacillati</taxon>
        <taxon>Actinomycetota</taxon>
        <taxon>Actinomycetes</taxon>
        <taxon>Kitasatosporales</taxon>
        <taxon>Streptomycetaceae</taxon>
        <taxon>Streptomyces</taxon>
    </lineage>
</organism>
<dbReference type="PANTHER" id="PTHR30346:SF0">
    <property type="entry name" value="HCA OPERON TRANSCRIPTIONAL ACTIVATOR HCAR"/>
    <property type="match status" value="1"/>
</dbReference>
<dbReference type="GO" id="GO:0003700">
    <property type="term" value="F:DNA-binding transcription factor activity"/>
    <property type="evidence" value="ECO:0007669"/>
    <property type="project" value="InterPro"/>
</dbReference>
<protein>
    <submittedName>
        <fullName evidence="6">LysR family transcriptional regulator</fullName>
    </submittedName>
</protein>
<evidence type="ECO:0000256" key="2">
    <source>
        <dbReference type="ARBA" id="ARBA00023015"/>
    </source>
</evidence>
<proteinExistence type="inferred from homology"/>
<name>A0AB39R3L7_9ACTN</name>
<gene>
    <name evidence="6" type="ORF">AB5J52_09140</name>
</gene>
<accession>A0AB39R3L7</accession>
<dbReference type="GO" id="GO:0032993">
    <property type="term" value="C:protein-DNA complex"/>
    <property type="evidence" value="ECO:0007669"/>
    <property type="project" value="TreeGrafter"/>
</dbReference>
<dbReference type="Pfam" id="PF03466">
    <property type="entry name" value="LysR_substrate"/>
    <property type="match status" value="1"/>
</dbReference>
<dbReference type="GO" id="GO:0003677">
    <property type="term" value="F:DNA binding"/>
    <property type="evidence" value="ECO:0007669"/>
    <property type="project" value="UniProtKB-KW"/>
</dbReference>
<dbReference type="InterPro" id="IPR000847">
    <property type="entry name" value="LysR_HTH_N"/>
</dbReference>
<dbReference type="InterPro" id="IPR005119">
    <property type="entry name" value="LysR_subst-bd"/>
</dbReference>
<sequence length="355" mass="38624">MMRSPSATTGLRTNVLAETSSGLIVVSAVHVVKQQVHGDLQSDVVDVSTWRMRGFVAVAEELHFSRAAVRLNIAQQALSKQVQDLEAELRTQLFVRTSRSVELTPAGAAFLDVCRATLKTFDDGVRSVRNVALGDSGTLTLGFYTLAMLELTTPVLQEFGRQFPDAHVDIQEYTFVDPSAGLTSGQSDLAVVRLPISAPGMEWEVLFTEPRVVVLAASHPLANRDRVSAAEIADEPMTIGRVEDPVYRDFWTLAEHRTAPLKPLIETSSHMQELEIVATGRACSVTAACAGRFTPHAGVRFVVIDDVPGVQTALAWRAADASPLVGHFVDVARQVRDRQPELVRAIEHPALGSTR</sequence>
<keyword evidence="3" id="KW-0238">DNA-binding</keyword>
<comment type="similarity">
    <text evidence="1">Belongs to the LysR transcriptional regulatory family.</text>
</comment>
<dbReference type="SUPFAM" id="SSF53850">
    <property type="entry name" value="Periplasmic binding protein-like II"/>
    <property type="match status" value="1"/>
</dbReference>
<evidence type="ECO:0000256" key="1">
    <source>
        <dbReference type="ARBA" id="ARBA00009437"/>
    </source>
</evidence>
<dbReference type="RefSeq" id="WP_369228087.1">
    <property type="nucleotide sequence ID" value="NZ_CP163441.1"/>
</dbReference>
<dbReference type="Pfam" id="PF00126">
    <property type="entry name" value="HTH_1"/>
    <property type="match status" value="1"/>
</dbReference>
<keyword evidence="2" id="KW-0805">Transcription regulation</keyword>
<dbReference type="PANTHER" id="PTHR30346">
    <property type="entry name" value="TRANSCRIPTIONAL DUAL REGULATOR HCAR-RELATED"/>
    <property type="match status" value="1"/>
</dbReference>
<dbReference type="InterPro" id="IPR036388">
    <property type="entry name" value="WH-like_DNA-bd_sf"/>
</dbReference>
<dbReference type="PRINTS" id="PR00039">
    <property type="entry name" value="HTHLYSR"/>
</dbReference>